<name>A0A0F9M3Y2_9ZZZZ</name>
<keyword evidence="1" id="KW-0812">Transmembrane</keyword>
<gene>
    <name evidence="2" type="ORF">LCGC14_1431720</name>
</gene>
<protein>
    <submittedName>
        <fullName evidence="2">Uncharacterized protein</fullName>
    </submittedName>
</protein>
<evidence type="ECO:0000256" key="1">
    <source>
        <dbReference type="SAM" id="Phobius"/>
    </source>
</evidence>
<feature type="transmembrane region" description="Helical" evidence="1">
    <location>
        <begin position="44"/>
        <end position="66"/>
    </location>
</feature>
<proteinExistence type="predicted"/>
<comment type="caution">
    <text evidence="2">The sequence shown here is derived from an EMBL/GenBank/DDBJ whole genome shotgun (WGS) entry which is preliminary data.</text>
</comment>
<dbReference type="EMBL" id="LAZR01009660">
    <property type="protein sequence ID" value="KKM71325.1"/>
    <property type="molecule type" value="Genomic_DNA"/>
</dbReference>
<organism evidence="2">
    <name type="scientific">marine sediment metagenome</name>
    <dbReference type="NCBI Taxonomy" id="412755"/>
    <lineage>
        <taxon>unclassified sequences</taxon>
        <taxon>metagenomes</taxon>
        <taxon>ecological metagenomes</taxon>
    </lineage>
</organism>
<evidence type="ECO:0000313" key="2">
    <source>
        <dbReference type="EMBL" id="KKM71325.1"/>
    </source>
</evidence>
<dbReference type="SUPFAM" id="SSF81324">
    <property type="entry name" value="Voltage-gated potassium channels"/>
    <property type="match status" value="1"/>
</dbReference>
<reference evidence="2" key="1">
    <citation type="journal article" date="2015" name="Nature">
        <title>Complex archaea that bridge the gap between prokaryotes and eukaryotes.</title>
        <authorList>
            <person name="Spang A."/>
            <person name="Saw J.H."/>
            <person name="Jorgensen S.L."/>
            <person name="Zaremba-Niedzwiedzka K."/>
            <person name="Martijn J."/>
            <person name="Lind A.E."/>
            <person name="van Eijk R."/>
            <person name="Schleper C."/>
            <person name="Guy L."/>
            <person name="Ettema T.J."/>
        </authorList>
    </citation>
    <scope>NUCLEOTIDE SEQUENCE</scope>
</reference>
<dbReference type="AlphaFoldDB" id="A0A0F9M3Y2"/>
<feature type="non-terminal residue" evidence="2">
    <location>
        <position position="98"/>
    </location>
</feature>
<sequence length="98" mass="10255">MSTQAAGISMGKMAQVYAVINGKVNELNKQVTAYNIKAAAKATLVYMTFFAAGLFAAVASSMLLGVSFPAAISWQVLTGATIGFGAYTVFLQTFGKNM</sequence>
<keyword evidence="1" id="KW-1133">Transmembrane helix</keyword>
<keyword evidence="1" id="KW-0472">Membrane</keyword>
<accession>A0A0F9M3Y2</accession>
<feature type="transmembrane region" description="Helical" evidence="1">
    <location>
        <begin position="72"/>
        <end position="91"/>
    </location>
</feature>